<dbReference type="InterPro" id="IPR013320">
    <property type="entry name" value="ConA-like_dom_sf"/>
</dbReference>
<evidence type="ECO:0000313" key="6">
    <source>
        <dbReference type="EMBL" id="RCI02018.1"/>
    </source>
</evidence>
<dbReference type="GO" id="GO:0004553">
    <property type="term" value="F:hydrolase activity, hydrolyzing O-glycosyl compounds"/>
    <property type="evidence" value="ECO:0007669"/>
    <property type="project" value="InterPro"/>
</dbReference>
<dbReference type="Gene3D" id="2.60.120.200">
    <property type="match status" value="1"/>
</dbReference>
<dbReference type="GO" id="GO:0005975">
    <property type="term" value="P:carbohydrate metabolic process"/>
    <property type="evidence" value="ECO:0007669"/>
    <property type="project" value="InterPro"/>
</dbReference>
<dbReference type="Pfam" id="PF00722">
    <property type="entry name" value="Glyco_hydro_16"/>
    <property type="match status" value="1"/>
</dbReference>
<dbReference type="OrthoDB" id="4781at2759"/>
<evidence type="ECO:0000256" key="3">
    <source>
        <dbReference type="ARBA" id="ARBA00023295"/>
    </source>
</evidence>
<keyword evidence="7" id="KW-1185">Reference proteome</keyword>
<dbReference type="AlphaFoldDB" id="A0A367KIM6"/>
<keyword evidence="1 4" id="KW-0732">Signal</keyword>
<dbReference type="InterPro" id="IPR050546">
    <property type="entry name" value="Glycosyl_Hydrlase_16"/>
</dbReference>
<name>A0A367KIM6_RHIST</name>
<keyword evidence="3" id="KW-0326">Glycosidase</keyword>
<gene>
    <name evidence="6" type="ORF">CU098_010909</name>
</gene>
<evidence type="ECO:0000256" key="1">
    <source>
        <dbReference type="ARBA" id="ARBA00022729"/>
    </source>
</evidence>
<dbReference type="SUPFAM" id="SSF49899">
    <property type="entry name" value="Concanavalin A-like lectins/glucanases"/>
    <property type="match status" value="1"/>
</dbReference>
<dbReference type="EMBL" id="PJQM01001568">
    <property type="protein sequence ID" value="RCI02018.1"/>
    <property type="molecule type" value="Genomic_DNA"/>
</dbReference>
<keyword evidence="2" id="KW-0378">Hydrolase</keyword>
<evidence type="ECO:0000256" key="2">
    <source>
        <dbReference type="ARBA" id="ARBA00022801"/>
    </source>
</evidence>
<dbReference type="PROSITE" id="PS51762">
    <property type="entry name" value="GH16_2"/>
    <property type="match status" value="1"/>
</dbReference>
<evidence type="ECO:0000256" key="4">
    <source>
        <dbReference type="SAM" id="SignalP"/>
    </source>
</evidence>
<accession>A0A367KIM6</accession>
<reference evidence="6 7" key="1">
    <citation type="journal article" date="2018" name="G3 (Bethesda)">
        <title>Phylogenetic and Phylogenomic Definition of Rhizopus Species.</title>
        <authorList>
            <person name="Gryganskyi A.P."/>
            <person name="Golan J."/>
            <person name="Dolatabadi S."/>
            <person name="Mondo S."/>
            <person name="Robb S."/>
            <person name="Idnurm A."/>
            <person name="Muszewska A."/>
            <person name="Steczkiewicz K."/>
            <person name="Masonjones S."/>
            <person name="Liao H.L."/>
            <person name="Gajdeczka M.T."/>
            <person name="Anike F."/>
            <person name="Vuek A."/>
            <person name="Anishchenko I.M."/>
            <person name="Voigt K."/>
            <person name="de Hoog G.S."/>
            <person name="Smith M.E."/>
            <person name="Heitman J."/>
            <person name="Vilgalys R."/>
            <person name="Stajich J.E."/>
        </authorList>
    </citation>
    <scope>NUCLEOTIDE SEQUENCE [LARGE SCALE GENOMIC DNA]</scope>
    <source>
        <strain evidence="6 7">LSU 92-RS-03</strain>
    </source>
</reference>
<evidence type="ECO:0000259" key="5">
    <source>
        <dbReference type="PROSITE" id="PS51762"/>
    </source>
</evidence>
<dbReference type="PANTHER" id="PTHR10963">
    <property type="entry name" value="GLYCOSYL HYDROLASE-RELATED"/>
    <property type="match status" value="1"/>
</dbReference>
<feature type="signal peptide" evidence="4">
    <location>
        <begin position="1"/>
        <end position="19"/>
    </location>
</feature>
<dbReference type="InterPro" id="IPR000757">
    <property type="entry name" value="Beta-glucanase-like"/>
</dbReference>
<feature type="domain" description="GH16" evidence="5">
    <location>
        <begin position="29"/>
        <end position="281"/>
    </location>
</feature>
<dbReference type="Proteomes" id="UP000253551">
    <property type="component" value="Unassembled WGS sequence"/>
</dbReference>
<protein>
    <recommendedName>
        <fullName evidence="5">GH16 domain-containing protein</fullName>
    </recommendedName>
</protein>
<dbReference type="PANTHER" id="PTHR10963:SF22">
    <property type="entry name" value="GLYCOSIDASE CRH2-RELATED"/>
    <property type="match status" value="1"/>
</dbReference>
<organism evidence="6 7">
    <name type="scientific">Rhizopus stolonifer</name>
    <name type="common">Rhizopus nigricans</name>
    <dbReference type="NCBI Taxonomy" id="4846"/>
    <lineage>
        <taxon>Eukaryota</taxon>
        <taxon>Fungi</taxon>
        <taxon>Fungi incertae sedis</taxon>
        <taxon>Mucoromycota</taxon>
        <taxon>Mucoromycotina</taxon>
        <taxon>Mucoromycetes</taxon>
        <taxon>Mucorales</taxon>
        <taxon>Mucorineae</taxon>
        <taxon>Rhizopodaceae</taxon>
        <taxon>Rhizopus</taxon>
    </lineage>
</organism>
<sequence length="298" mass="33294">MVRLLKLLSLATCLCVVKSQDVTEKQVVSSVMYAPVPTNRMALAHPLPAAEFIASNGEQKTVCHNFRTEFNKNSRGWIVENTMQDTYDVNQDGIQLNLLPPKQYVRLLDTRNLPYNQIGGRGPTLNATTYIRYGRISATMKTASGGGSVTAFILIADDGDEIDFEIVGGDFRSVQTNYFWGRDIEYTVNGAVHQIKGADLDKAFHRYTIDWSPEKIDWIIDDQIVRTKTRAETCDASGVCKFPSRPARVQVGLWDGSIESGTAAWSRGPIDWSLPHSISAYIKDIHVDCNPEYNQIVN</sequence>
<dbReference type="STRING" id="4846.A0A367KIM6"/>
<evidence type="ECO:0000313" key="7">
    <source>
        <dbReference type="Proteomes" id="UP000253551"/>
    </source>
</evidence>
<comment type="caution">
    <text evidence="6">The sequence shown here is derived from an EMBL/GenBank/DDBJ whole genome shotgun (WGS) entry which is preliminary data.</text>
</comment>
<feature type="chain" id="PRO_5016966967" description="GH16 domain-containing protein" evidence="4">
    <location>
        <begin position="20"/>
        <end position="298"/>
    </location>
</feature>
<proteinExistence type="predicted"/>